<name>A0A075LVS7_9EURY</name>
<dbReference type="EMBL" id="CP006019">
    <property type="protein sequence ID" value="AIF70087.1"/>
    <property type="molecule type" value="Genomic_DNA"/>
</dbReference>
<gene>
    <name evidence="1" type="ORF">PAP_08530</name>
</gene>
<organism evidence="1 2">
    <name type="scientific">Palaeococcus pacificus DY20341</name>
    <dbReference type="NCBI Taxonomy" id="1343739"/>
    <lineage>
        <taxon>Archaea</taxon>
        <taxon>Methanobacteriati</taxon>
        <taxon>Methanobacteriota</taxon>
        <taxon>Thermococci</taxon>
        <taxon>Thermococcales</taxon>
        <taxon>Thermococcaceae</taxon>
        <taxon>Palaeococcus</taxon>
    </lineage>
</organism>
<proteinExistence type="predicted"/>
<dbReference type="PANTHER" id="PTHR39450:SF1">
    <property type="entry name" value="DUF1667 DOMAIN-CONTAINING PROTEIN"/>
    <property type="match status" value="1"/>
</dbReference>
<sequence>MSQDAREFLCIRCPKGCRLKVVRKDDEIKVEGNECPLGEKYGREELLNPRRIVTSTVKILNAMYPRLPVRTAEPVPKDKIMDVIKALKGVVIEAPVKRGQVVLDDVANTGIPVIAERDMERVGE</sequence>
<dbReference type="PANTHER" id="PTHR39450">
    <property type="entry name" value="MOLYBDOPTERIN OXIDOREDUCTASE, 4FE-4S CLUSTER-BINDING SUBUNIT"/>
    <property type="match status" value="1"/>
</dbReference>
<protein>
    <recommendedName>
        <fullName evidence="3">Molybdopterin oxidoreductase</fullName>
    </recommendedName>
</protein>
<evidence type="ECO:0000313" key="1">
    <source>
        <dbReference type="EMBL" id="AIF70087.1"/>
    </source>
</evidence>
<dbReference type="OrthoDB" id="84999at2157"/>
<dbReference type="InterPro" id="IPR012460">
    <property type="entry name" value="DUF1667"/>
</dbReference>
<keyword evidence="2" id="KW-1185">Reference proteome</keyword>
<dbReference type="Gene3D" id="3.10.530.10">
    <property type="entry name" value="CPE0013-like"/>
    <property type="match status" value="1"/>
</dbReference>
<evidence type="ECO:0000313" key="2">
    <source>
        <dbReference type="Proteomes" id="UP000027981"/>
    </source>
</evidence>
<dbReference type="SUPFAM" id="SSF160148">
    <property type="entry name" value="CPE0013-like"/>
    <property type="match status" value="1"/>
</dbReference>
<reference evidence="1 2" key="2">
    <citation type="journal article" date="2015" name="Genome Announc.">
        <title>Complete Genome Sequence of Hyperthermophilic Piezophilic Archaeon Palaeococcus pacificus DY20341T, Isolated from Deep-Sea Hydrothermal Sediments.</title>
        <authorList>
            <person name="Zeng X."/>
            <person name="Jebbar M."/>
            <person name="Shao Z."/>
        </authorList>
    </citation>
    <scope>NUCLEOTIDE SEQUENCE [LARGE SCALE GENOMIC DNA]</scope>
    <source>
        <strain evidence="1 2">DY20341</strain>
    </source>
</reference>
<dbReference type="InterPro" id="IPR036593">
    <property type="entry name" value="CPE0013-like_sf"/>
</dbReference>
<dbReference type="eggNOG" id="arCOG05739">
    <property type="taxonomic scope" value="Archaea"/>
</dbReference>
<dbReference type="Pfam" id="PF07892">
    <property type="entry name" value="DUF1667"/>
    <property type="match status" value="1"/>
</dbReference>
<accession>A0A075LVS7</accession>
<dbReference type="RefSeq" id="WP_048165579.1">
    <property type="nucleotide sequence ID" value="NZ_CP006019.1"/>
</dbReference>
<dbReference type="HOGENOM" id="CLU_148086_0_0_2"/>
<dbReference type="STRING" id="1343739.PAP_08530"/>
<dbReference type="KEGG" id="ppac:PAP_08530"/>
<dbReference type="GeneID" id="24842807"/>
<dbReference type="Proteomes" id="UP000027981">
    <property type="component" value="Chromosome"/>
</dbReference>
<evidence type="ECO:0008006" key="3">
    <source>
        <dbReference type="Google" id="ProtNLM"/>
    </source>
</evidence>
<dbReference type="AlphaFoldDB" id="A0A075LVS7"/>
<reference evidence="2" key="1">
    <citation type="submission" date="2013-06" db="EMBL/GenBank/DDBJ databases">
        <title>Complete Genome Sequence of Hyperthermophilic Palaeococcus pacificus DY20341T, Isolated from a Deep-Sea Hydrothermal Sediments.</title>
        <authorList>
            <person name="Zeng X."/>
            <person name="Shao Z."/>
        </authorList>
    </citation>
    <scope>NUCLEOTIDE SEQUENCE [LARGE SCALE GENOMIC DNA]</scope>
    <source>
        <strain evidence="2">DY20341</strain>
    </source>
</reference>